<dbReference type="InterPro" id="IPR055133">
    <property type="entry name" value="BT_3657-like_N"/>
</dbReference>
<dbReference type="Pfam" id="PF22847">
    <property type="entry name" value="BT_3657-like_N"/>
    <property type="match status" value="1"/>
</dbReference>
<keyword evidence="3" id="KW-0378">Hydrolase</keyword>
<sequence length="311" mass="34969">MKNTLVALAFALGLITAAASAETPKTAYLFTYFIGNGADGLHLAWSKDGLKWEALGDGKSYLTPTVGKSKLMRDPCAALGPDGAYHMVWTSGWWENNIGYASTKDFITWTPQREIPVMGHEPAVRNTWAPELIWDKKREQFLIFWASTIPGKFPETAGASEDDLNHRMYATTTKDWQAFSPTKLWYDPGFSVIDATVISEGDSYRLIVKDETKTPVKKHLRHASATDVEGPWSPLSAPFTRDWVEGPTVLKTGDAWIVFFDVYKEKHYGALRTRDWKTFEDITAHISLPKGIRHGTVIEVPYALIERLLQN</sequence>
<keyword evidence="4" id="KW-1185">Reference proteome</keyword>
<dbReference type="PANTHER" id="PTHR43301">
    <property type="entry name" value="ARABINAN ENDO-1,5-ALPHA-L-ARABINOSIDASE"/>
    <property type="match status" value="1"/>
</dbReference>
<feature type="domain" description="Arabinosidase BT-3657-like N-terminal" evidence="2">
    <location>
        <begin position="18"/>
        <end position="113"/>
    </location>
</feature>
<evidence type="ECO:0000259" key="2">
    <source>
        <dbReference type="Pfam" id="PF22847"/>
    </source>
</evidence>
<accession>A0A290Q704</accession>
<name>A0A290Q704_9BACT</name>
<reference evidence="3 4" key="1">
    <citation type="submission" date="2017-09" db="EMBL/GenBank/DDBJ databases">
        <title>Complete genome sequence of Verrucomicrobial strain HZ-65, isolated from freshwater.</title>
        <authorList>
            <person name="Choi A."/>
        </authorList>
    </citation>
    <scope>NUCLEOTIDE SEQUENCE [LARGE SCALE GENOMIC DNA]</scope>
    <source>
        <strain evidence="3 4">HZ-65</strain>
    </source>
</reference>
<dbReference type="OrthoDB" id="9758923at2"/>
<dbReference type="CDD" id="cd08983">
    <property type="entry name" value="GH43_Bt3655-like"/>
    <property type="match status" value="1"/>
</dbReference>
<dbReference type="GO" id="GO:0016787">
    <property type="term" value="F:hydrolase activity"/>
    <property type="evidence" value="ECO:0007669"/>
    <property type="project" value="UniProtKB-KW"/>
</dbReference>
<protein>
    <submittedName>
        <fullName evidence="3">Glycosyl hydrolase</fullName>
    </submittedName>
</protein>
<feature type="chain" id="PRO_5013126769" evidence="1">
    <location>
        <begin position="22"/>
        <end position="311"/>
    </location>
</feature>
<evidence type="ECO:0000313" key="3">
    <source>
        <dbReference type="EMBL" id="ATC64465.1"/>
    </source>
</evidence>
<gene>
    <name evidence="3" type="ORF">CMV30_11145</name>
</gene>
<keyword evidence="1" id="KW-0732">Signal</keyword>
<dbReference type="EMBL" id="CP023344">
    <property type="protein sequence ID" value="ATC64465.1"/>
    <property type="molecule type" value="Genomic_DNA"/>
</dbReference>
<organism evidence="3 4">
    <name type="scientific">Nibricoccus aquaticus</name>
    <dbReference type="NCBI Taxonomy" id="2576891"/>
    <lineage>
        <taxon>Bacteria</taxon>
        <taxon>Pseudomonadati</taxon>
        <taxon>Verrucomicrobiota</taxon>
        <taxon>Opitutia</taxon>
        <taxon>Opitutales</taxon>
        <taxon>Opitutaceae</taxon>
        <taxon>Nibricoccus</taxon>
    </lineage>
</organism>
<dbReference type="RefSeq" id="WP_096056097.1">
    <property type="nucleotide sequence ID" value="NZ_CP023344.1"/>
</dbReference>
<evidence type="ECO:0000313" key="4">
    <source>
        <dbReference type="Proteomes" id="UP000217265"/>
    </source>
</evidence>
<dbReference type="SUPFAM" id="SSF75005">
    <property type="entry name" value="Arabinanase/levansucrase/invertase"/>
    <property type="match status" value="1"/>
</dbReference>
<evidence type="ECO:0000256" key="1">
    <source>
        <dbReference type="SAM" id="SignalP"/>
    </source>
</evidence>
<dbReference type="KEGG" id="vbh:CMV30_11145"/>
<proteinExistence type="predicted"/>
<dbReference type="PANTHER" id="PTHR43301:SF3">
    <property type="entry name" value="ARABINAN ENDO-1,5-ALPHA-L-ARABINOSIDASE A-RELATED"/>
    <property type="match status" value="1"/>
</dbReference>
<dbReference type="InterPro" id="IPR023296">
    <property type="entry name" value="Glyco_hydro_beta-prop_sf"/>
</dbReference>
<feature type="signal peptide" evidence="1">
    <location>
        <begin position="1"/>
        <end position="21"/>
    </location>
</feature>
<dbReference type="Proteomes" id="UP000217265">
    <property type="component" value="Chromosome"/>
</dbReference>
<dbReference type="InterPro" id="IPR050727">
    <property type="entry name" value="GH43_arabinanases"/>
</dbReference>
<dbReference type="AlphaFoldDB" id="A0A290Q704"/>
<dbReference type="Gene3D" id="2.115.10.20">
    <property type="entry name" value="Glycosyl hydrolase domain, family 43"/>
    <property type="match status" value="1"/>
</dbReference>